<dbReference type="InterPro" id="IPR027484">
    <property type="entry name" value="PInositol-4-P-5-kinase_N"/>
</dbReference>
<evidence type="ECO:0000256" key="4">
    <source>
        <dbReference type="SAM" id="MobiDB-lite"/>
    </source>
</evidence>
<dbReference type="Proteomes" id="UP000008312">
    <property type="component" value="Unassembled WGS sequence"/>
</dbReference>
<keyword evidence="3" id="KW-0808">Transferase</keyword>
<dbReference type="GO" id="GO:0046488">
    <property type="term" value="P:phosphatidylinositol metabolic process"/>
    <property type="evidence" value="ECO:0007669"/>
    <property type="project" value="UniProtKB-UniRule"/>
</dbReference>
<dbReference type="OrthoDB" id="158357at2759"/>
<dbReference type="SMART" id="SM00330">
    <property type="entry name" value="PIPKc"/>
    <property type="match status" value="1"/>
</dbReference>
<dbReference type="Pfam" id="PF01504">
    <property type="entry name" value="PIP5K"/>
    <property type="match status" value="2"/>
</dbReference>
<dbReference type="InterPro" id="IPR027483">
    <property type="entry name" value="PInositol-4-P-4/5-kinase_C_sf"/>
</dbReference>
<evidence type="ECO:0000256" key="2">
    <source>
        <dbReference type="ARBA" id="ARBA00022840"/>
    </source>
</evidence>
<feature type="region of interest" description="Disordered" evidence="4">
    <location>
        <begin position="1"/>
        <end position="21"/>
    </location>
</feature>
<evidence type="ECO:0000313" key="6">
    <source>
        <dbReference type="EMBL" id="CBK21580.2"/>
    </source>
</evidence>
<sequence>MSAASSASVPEVVERNADRMTDSKVSLPSELFSGNPQLPADENNHFIPVSLQRPTTIFAYSMLTRCYTTEFESMKKLVKEGGIEGCCLKEKELLDPNDNMVKVVLEVEENGLPCKVCCKIFFATQFAAIREARDAFSYLLSLSICQPQDTHGGKSGAVFYITGDSRYLVKEISSREFEMFVTNAHSYFQYMAKCLFHGLTSLLCKVFGIYQTTVIDSSNRKTVSHYVMENLFYNQKIVDKFDLKGSSRNRYANEGCGSEENTLLDVNFMERRKGIPLPLHESSKKLLNIGILNDTLFLYLIKVVDYSLLVGINEETHELVVGIIDYFRCYDVLKKIENGVKSVGMIIGEKAPTIVPPEDYKKRFRISMDSYFVTMPDQYFQLKH</sequence>
<gene>
    <name evidence="6" type="ORF">GSBLH_T00001726001</name>
</gene>
<dbReference type="Gene3D" id="3.30.810.10">
    <property type="entry name" value="2-Layer Sandwich"/>
    <property type="match status" value="1"/>
</dbReference>
<evidence type="ECO:0000259" key="5">
    <source>
        <dbReference type="PROSITE" id="PS51455"/>
    </source>
</evidence>
<dbReference type="InParanoid" id="D8M0J1"/>
<protein>
    <recommendedName>
        <fullName evidence="5">PIPK domain-containing protein</fullName>
    </recommendedName>
</protein>
<dbReference type="RefSeq" id="XP_012895628.1">
    <property type="nucleotide sequence ID" value="XM_013040174.1"/>
</dbReference>
<dbReference type="EMBL" id="FN668643">
    <property type="protein sequence ID" value="CBK21580.2"/>
    <property type="molecule type" value="Genomic_DNA"/>
</dbReference>
<reference evidence="6" key="1">
    <citation type="submission" date="2010-02" db="EMBL/GenBank/DDBJ databases">
        <title>Sequencing and annotation of the Blastocystis hominis genome.</title>
        <authorList>
            <person name="Wincker P."/>
        </authorList>
    </citation>
    <scope>NUCLEOTIDE SEQUENCE</scope>
    <source>
        <strain evidence="6">Singapore isolate B</strain>
    </source>
</reference>
<dbReference type="GeneID" id="24918957"/>
<feature type="domain" description="PIPK" evidence="5">
    <location>
        <begin position="50"/>
        <end position="372"/>
    </location>
</feature>
<dbReference type="OMA" id="GMATESN"/>
<feature type="compositionally biased region" description="Basic and acidic residues" evidence="4">
    <location>
        <begin position="12"/>
        <end position="21"/>
    </location>
</feature>
<keyword evidence="1 3" id="KW-0547">Nucleotide-binding</keyword>
<proteinExistence type="predicted"/>
<dbReference type="PROSITE" id="PS51455">
    <property type="entry name" value="PIPK"/>
    <property type="match status" value="1"/>
</dbReference>
<dbReference type="PANTHER" id="PTHR45748">
    <property type="entry name" value="1-PHOSPHATIDYLINOSITOL 3-PHOSPHATE 5-KINASE-RELATED"/>
    <property type="match status" value="1"/>
</dbReference>
<evidence type="ECO:0000313" key="7">
    <source>
        <dbReference type="Proteomes" id="UP000008312"/>
    </source>
</evidence>
<keyword evidence="3" id="KW-0418">Kinase</keyword>
<keyword evidence="2 3" id="KW-0067">ATP-binding</keyword>
<dbReference type="AlphaFoldDB" id="D8M0J1"/>
<evidence type="ECO:0000256" key="1">
    <source>
        <dbReference type="ARBA" id="ARBA00022741"/>
    </source>
</evidence>
<keyword evidence="7" id="KW-1185">Reference proteome</keyword>
<dbReference type="InterPro" id="IPR002498">
    <property type="entry name" value="PInositol-4-P-4/5-kinase_core"/>
</dbReference>
<dbReference type="CDD" id="cd17300">
    <property type="entry name" value="PIPKc_PIKfyve"/>
    <property type="match status" value="1"/>
</dbReference>
<dbReference type="Gene3D" id="3.30.800.10">
    <property type="entry name" value="Phosphatidylinositol Phosphate Kinase II Beta"/>
    <property type="match status" value="1"/>
</dbReference>
<accession>D8M0J1</accession>
<evidence type="ECO:0000256" key="3">
    <source>
        <dbReference type="PROSITE-ProRule" id="PRU00781"/>
    </source>
</evidence>
<organism evidence="6">
    <name type="scientific">Blastocystis hominis</name>
    <dbReference type="NCBI Taxonomy" id="12968"/>
    <lineage>
        <taxon>Eukaryota</taxon>
        <taxon>Sar</taxon>
        <taxon>Stramenopiles</taxon>
        <taxon>Bigyra</taxon>
        <taxon>Opalozoa</taxon>
        <taxon>Opalinata</taxon>
        <taxon>Blastocystidae</taxon>
        <taxon>Blastocystis</taxon>
    </lineage>
</organism>
<dbReference type="GO" id="GO:0000285">
    <property type="term" value="F:1-phosphatidylinositol-3-phosphate 5-kinase activity"/>
    <property type="evidence" value="ECO:0007669"/>
    <property type="project" value="InterPro"/>
</dbReference>
<dbReference type="FunFam" id="3.30.810.10:FF:000001">
    <property type="entry name" value="1-phosphatidylinositol 3-phosphate 5-kinase FAB1"/>
    <property type="match status" value="1"/>
</dbReference>
<name>D8M0J1_BLAHO</name>
<dbReference type="SUPFAM" id="SSF56104">
    <property type="entry name" value="SAICAR synthase-like"/>
    <property type="match status" value="1"/>
</dbReference>
<dbReference type="InterPro" id="IPR044769">
    <property type="entry name" value="PIKfyve_PIPKc"/>
</dbReference>
<dbReference type="GO" id="GO:0005524">
    <property type="term" value="F:ATP binding"/>
    <property type="evidence" value="ECO:0007669"/>
    <property type="project" value="UniProtKB-UniRule"/>
</dbReference>